<feature type="binding site" evidence="15">
    <location>
        <position position="162"/>
    </location>
    <ligand>
        <name>Zn(2+)</name>
        <dbReference type="ChEBI" id="CHEBI:29105"/>
        <label>1</label>
    </ligand>
</feature>
<dbReference type="Gene3D" id="3.40.630.10">
    <property type="entry name" value="Zn peptidases"/>
    <property type="match status" value="2"/>
</dbReference>
<feature type="active site" evidence="15">
    <location>
        <position position="68"/>
    </location>
</feature>
<evidence type="ECO:0000313" key="17">
    <source>
        <dbReference type="EMBL" id="GGK07007.1"/>
    </source>
</evidence>
<dbReference type="InterPro" id="IPR011650">
    <property type="entry name" value="Peptidase_M20_dimer"/>
</dbReference>
<evidence type="ECO:0000256" key="2">
    <source>
        <dbReference type="ARBA" id="ARBA00006746"/>
    </source>
</evidence>
<dbReference type="PANTHER" id="PTHR43808">
    <property type="entry name" value="ACETYLORNITHINE DEACETYLASE"/>
    <property type="match status" value="1"/>
</dbReference>
<evidence type="ECO:0000256" key="10">
    <source>
        <dbReference type="ARBA" id="ARBA00022915"/>
    </source>
</evidence>
<dbReference type="RefSeq" id="WP_132986198.1">
    <property type="nucleotide sequence ID" value="NZ_BMME01000001.1"/>
</dbReference>
<dbReference type="SUPFAM" id="SSF55031">
    <property type="entry name" value="Bacterial exopeptidase dimerisation domain"/>
    <property type="match status" value="1"/>
</dbReference>
<keyword evidence="7 15" id="KW-0479">Metal-binding</keyword>
<dbReference type="NCBIfam" id="NF009557">
    <property type="entry name" value="PRK13009.1"/>
    <property type="match status" value="1"/>
</dbReference>
<evidence type="ECO:0000256" key="11">
    <source>
        <dbReference type="ARBA" id="ARBA00023154"/>
    </source>
</evidence>
<feature type="active site" description="Proton acceptor" evidence="15">
    <location>
        <position position="133"/>
    </location>
</feature>
<dbReference type="InterPro" id="IPR036264">
    <property type="entry name" value="Bact_exopeptidase_dim_dom"/>
</dbReference>
<keyword evidence="9 15" id="KW-0862">Zinc</keyword>
<dbReference type="Pfam" id="PF07687">
    <property type="entry name" value="M20_dimer"/>
    <property type="match status" value="1"/>
</dbReference>
<evidence type="ECO:0000256" key="13">
    <source>
        <dbReference type="ARBA" id="ARBA00031891"/>
    </source>
</evidence>
<comment type="similarity">
    <text evidence="2 15">Belongs to the peptidase M20A family. DapE subfamily.</text>
</comment>
<keyword evidence="10 15" id="KW-0220">Diaminopimelate biosynthesis</keyword>
<evidence type="ECO:0000256" key="5">
    <source>
        <dbReference type="ARBA" id="ARBA00022391"/>
    </source>
</evidence>
<keyword evidence="8 15" id="KW-0378">Hydrolase</keyword>
<evidence type="ECO:0000256" key="8">
    <source>
        <dbReference type="ARBA" id="ARBA00022801"/>
    </source>
</evidence>
<keyword evidence="6 15" id="KW-0028">Amino-acid biosynthesis</keyword>
<dbReference type="PANTHER" id="PTHR43808:SF31">
    <property type="entry name" value="N-ACETYL-L-CITRULLINE DEACETYLASE"/>
    <property type="match status" value="1"/>
</dbReference>
<name>A0ABQ2EGE5_9GAMM</name>
<reference evidence="18" key="1">
    <citation type="journal article" date="2019" name="Int. J. Syst. Evol. Microbiol.">
        <title>The Global Catalogue of Microorganisms (GCM) 10K type strain sequencing project: providing services to taxonomists for standard genome sequencing and annotation.</title>
        <authorList>
            <consortium name="The Broad Institute Genomics Platform"/>
            <consortium name="The Broad Institute Genome Sequencing Center for Infectious Disease"/>
            <person name="Wu L."/>
            <person name="Ma J."/>
        </authorList>
    </citation>
    <scope>NUCLEOTIDE SEQUENCE [LARGE SCALE GENOMIC DNA]</scope>
    <source>
        <strain evidence="18">CGMCC 1.8985</strain>
    </source>
</reference>
<protein>
    <recommendedName>
        <fullName evidence="5 15">Succinyl-diaminopimelate desuccinylase</fullName>
        <shortName evidence="15">SDAP desuccinylase</shortName>
        <ecNumber evidence="4 15">3.5.1.18</ecNumber>
    </recommendedName>
    <alternativeName>
        <fullName evidence="13 15">N-succinyl-LL-2,6-diaminoheptanedioate amidohydrolase</fullName>
    </alternativeName>
</protein>
<feature type="binding site" evidence="15">
    <location>
        <position position="134"/>
    </location>
    <ligand>
        <name>Zn(2+)</name>
        <dbReference type="ChEBI" id="CHEBI:29105"/>
        <label>2</label>
    </ligand>
</feature>
<keyword evidence="11 15" id="KW-0457">Lysine biosynthesis</keyword>
<proteinExistence type="inferred from homology"/>
<dbReference type="HAMAP" id="MF_01690">
    <property type="entry name" value="DapE"/>
    <property type="match status" value="1"/>
</dbReference>
<comment type="caution">
    <text evidence="17">The sequence shown here is derived from an EMBL/GenBank/DDBJ whole genome shotgun (WGS) entry which is preliminary data.</text>
</comment>
<gene>
    <name evidence="15 17" type="primary">dapE</name>
    <name evidence="17" type="ORF">GCM10011394_15300</name>
</gene>
<feature type="domain" description="Peptidase M20 dimerisation" evidence="16">
    <location>
        <begin position="175"/>
        <end position="280"/>
    </location>
</feature>
<comment type="subunit">
    <text evidence="3 15">Homodimer.</text>
</comment>
<feature type="binding site" evidence="15">
    <location>
        <position position="348"/>
    </location>
    <ligand>
        <name>Zn(2+)</name>
        <dbReference type="ChEBI" id="CHEBI:29105"/>
        <label>2</label>
    </ligand>
</feature>
<keyword evidence="12 15" id="KW-0170">Cobalt</keyword>
<evidence type="ECO:0000259" key="16">
    <source>
        <dbReference type="Pfam" id="PF07687"/>
    </source>
</evidence>
<dbReference type="CDD" id="cd03891">
    <property type="entry name" value="M20_DapE_proteobac"/>
    <property type="match status" value="1"/>
</dbReference>
<dbReference type="EMBL" id="BMME01000001">
    <property type="protein sequence ID" value="GGK07007.1"/>
    <property type="molecule type" value="Genomic_DNA"/>
</dbReference>
<dbReference type="EC" id="3.5.1.18" evidence="4 15"/>
<dbReference type="InterPro" id="IPR002933">
    <property type="entry name" value="Peptidase_M20"/>
</dbReference>
<sequence>MSEVLALARELIARPSVTPDDAGCQALLAERLQGAGFACEHMRFGAVDNLWATHGDGGPVLVLLGHTDVVPPGPREAWASEPFVPEVRDGVLYGRGAADMKGSVAAFVVALEQFVAAHPDHPGTVALLLTSDEEGDAIDGVRRVADEFRRRGQRIDWCITGEPSSTQRLGDLLRVGRRGSLSAALSVRGVQGHVAYPEKARNPVHQALPALAELATRPWDEGYETFPPTSLQVSDIAAGTGASNVIPGELRVDFNLRYNPNWDAPRLEAEIEAMLARHGLDFELRWHRSGEPFFTPEGPLRAAAREVLAEVAGVAPEESTGGGTSDARFIAPLGAQCIEVGPVNASIHKVDEHVSVADLEALPGLYLALMRRLLVG</sequence>
<dbReference type="InterPro" id="IPR050072">
    <property type="entry name" value="Peptidase_M20A"/>
</dbReference>
<evidence type="ECO:0000256" key="15">
    <source>
        <dbReference type="HAMAP-Rule" id="MF_01690"/>
    </source>
</evidence>
<comment type="cofactor">
    <cofactor evidence="15">
        <name>Zn(2+)</name>
        <dbReference type="ChEBI" id="CHEBI:29105"/>
    </cofactor>
    <cofactor evidence="15">
        <name>Co(2+)</name>
        <dbReference type="ChEBI" id="CHEBI:48828"/>
    </cofactor>
    <text evidence="15">Binds 2 Zn(2+) or Co(2+) ions per subunit.</text>
</comment>
<keyword evidence="18" id="KW-1185">Reference proteome</keyword>
<dbReference type="Proteomes" id="UP000599009">
    <property type="component" value="Unassembled WGS sequence"/>
</dbReference>
<evidence type="ECO:0000256" key="7">
    <source>
        <dbReference type="ARBA" id="ARBA00022723"/>
    </source>
</evidence>
<evidence type="ECO:0000313" key="18">
    <source>
        <dbReference type="Proteomes" id="UP000599009"/>
    </source>
</evidence>
<accession>A0ABQ2EGE5</accession>
<dbReference type="InterPro" id="IPR005941">
    <property type="entry name" value="DapE_proteobac"/>
</dbReference>
<dbReference type="SUPFAM" id="SSF53187">
    <property type="entry name" value="Zn-dependent exopeptidases"/>
    <property type="match status" value="1"/>
</dbReference>
<feature type="binding site" evidence="15">
    <location>
        <position position="99"/>
    </location>
    <ligand>
        <name>Zn(2+)</name>
        <dbReference type="ChEBI" id="CHEBI:29105"/>
        <label>1</label>
    </ligand>
</feature>
<feature type="binding site" evidence="15">
    <location>
        <position position="99"/>
    </location>
    <ligand>
        <name>Zn(2+)</name>
        <dbReference type="ChEBI" id="CHEBI:29105"/>
        <label>2</label>
    </ligand>
</feature>
<evidence type="ECO:0000256" key="14">
    <source>
        <dbReference type="ARBA" id="ARBA00051301"/>
    </source>
</evidence>
<evidence type="ECO:0000256" key="1">
    <source>
        <dbReference type="ARBA" id="ARBA00005130"/>
    </source>
</evidence>
<comment type="function">
    <text evidence="15">Catalyzes the hydrolysis of N-succinyl-L,L-diaminopimelic acid (SDAP), forming succinate and LL-2,6-diaminopimelate (DAP), an intermediate involved in the bacterial biosynthesis of lysine and meso-diaminopimelic acid, an essential component of bacterial cell walls.</text>
</comment>
<comment type="pathway">
    <text evidence="1 15">Amino-acid biosynthesis; L-lysine biosynthesis via DAP pathway; LL-2,6-diaminopimelate from (S)-tetrahydrodipicolinate (succinylase route): step 3/3.</text>
</comment>
<evidence type="ECO:0000256" key="4">
    <source>
        <dbReference type="ARBA" id="ARBA00011921"/>
    </source>
</evidence>
<evidence type="ECO:0000256" key="9">
    <source>
        <dbReference type="ARBA" id="ARBA00022833"/>
    </source>
</evidence>
<dbReference type="InterPro" id="IPR001261">
    <property type="entry name" value="ArgE/DapE_CS"/>
</dbReference>
<comment type="catalytic activity">
    <reaction evidence="14 15">
        <text>N-succinyl-(2S,6S)-2,6-diaminopimelate + H2O = (2S,6S)-2,6-diaminopimelate + succinate</text>
        <dbReference type="Rhea" id="RHEA:22608"/>
        <dbReference type="ChEBI" id="CHEBI:15377"/>
        <dbReference type="ChEBI" id="CHEBI:30031"/>
        <dbReference type="ChEBI" id="CHEBI:57609"/>
        <dbReference type="ChEBI" id="CHEBI:58087"/>
        <dbReference type="EC" id="3.5.1.18"/>
    </reaction>
</comment>
<organism evidence="17 18">
    <name type="scientific">Luteimonas terricola</name>
    <dbReference type="NCBI Taxonomy" id="645597"/>
    <lineage>
        <taxon>Bacteria</taxon>
        <taxon>Pseudomonadati</taxon>
        <taxon>Pseudomonadota</taxon>
        <taxon>Gammaproteobacteria</taxon>
        <taxon>Lysobacterales</taxon>
        <taxon>Lysobacteraceae</taxon>
        <taxon>Luteimonas</taxon>
    </lineage>
</organism>
<evidence type="ECO:0000256" key="12">
    <source>
        <dbReference type="ARBA" id="ARBA00023285"/>
    </source>
</evidence>
<dbReference type="NCBIfam" id="TIGR01246">
    <property type="entry name" value="dapE_proteo"/>
    <property type="match status" value="1"/>
</dbReference>
<dbReference type="Pfam" id="PF01546">
    <property type="entry name" value="Peptidase_M20"/>
    <property type="match status" value="1"/>
</dbReference>
<evidence type="ECO:0000256" key="6">
    <source>
        <dbReference type="ARBA" id="ARBA00022605"/>
    </source>
</evidence>
<evidence type="ECO:0000256" key="3">
    <source>
        <dbReference type="ARBA" id="ARBA00011738"/>
    </source>
</evidence>
<dbReference type="PROSITE" id="PS00759">
    <property type="entry name" value="ARGE_DAPE_CPG2_2"/>
    <property type="match status" value="1"/>
</dbReference>
<feature type="binding site" evidence="15">
    <location>
        <position position="66"/>
    </location>
    <ligand>
        <name>Zn(2+)</name>
        <dbReference type="ChEBI" id="CHEBI:29105"/>
        <label>1</label>
    </ligand>
</feature>